<reference evidence="1" key="2">
    <citation type="journal article" date="2024" name="Plant">
        <title>Genomic evolution and insights into agronomic trait innovations of Sesamum species.</title>
        <authorList>
            <person name="Miao H."/>
            <person name="Wang L."/>
            <person name="Qu L."/>
            <person name="Liu H."/>
            <person name="Sun Y."/>
            <person name="Le M."/>
            <person name="Wang Q."/>
            <person name="Wei S."/>
            <person name="Zheng Y."/>
            <person name="Lin W."/>
            <person name="Duan Y."/>
            <person name="Cao H."/>
            <person name="Xiong S."/>
            <person name="Wang X."/>
            <person name="Wei L."/>
            <person name="Li C."/>
            <person name="Ma Q."/>
            <person name="Ju M."/>
            <person name="Zhao R."/>
            <person name="Li G."/>
            <person name="Mu C."/>
            <person name="Tian Q."/>
            <person name="Mei H."/>
            <person name="Zhang T."/>
            <person name="Gao T."/>
            <person name="Zhang H."/>
        </authorList>
    </citation>
    <scope>NUCLEOTIDE SEQUENCE</scope>
    <source>
        <strain evidence="1">G01</strain>
    </source>
</reference>
<dbReference type="PANTHER" id="PTHR33067">
    <property type="entry name" value="RNA-DIRECTED DNA POLYMERASE-RELATED"/>
    <property type="match status" value="1"/>
</dbReference>
<organism evidence="1">
    <name type="scientific">Sesamum angustifolium</name>
    <dbReference type="NCBI Taxonomy" id="2727405"/>
    <lineage>
        <taxon>Eukaryota</taxon>
        <taxon>Viridiplantae</taxon>
        <taxon>Streptophyta</taxon>
        <taxon>Embryophyta</taxon>
        <taxon>Tracheophyta</taxon>
        <taxon>Spermatophyta</taxon>
        <taxon>Magnoliopsida</taxon>
        <taxon>eudicotyledons</taxon>
        <taxon>Gunneridae</taxon>
        <taxon>Pentapetalae</taxon>
        <taxon>asterids</taxon>
        <taxon>lamiids</taxon>
        <taxon>Lamiales</taxon>
        <taxon>Pedaliaceae</taxon>
        <taxon>Sesamum</taxon>
    </lineage>
</organism>
<dbReference type="PANTHER" id="PTHR33067:SF15">
    <property type="entry name" value="RNA-DIRECTED DNA POLYMERASE"/>
    <property type="match status" value="1"/>
</dbReference>
<dbReference type="AlphaFoldDB" id="A0AAW2JMR7"/>
<gene>
    <name evidence="1" type="ORF">Sangu_3182000</name>
</gene>
<proteinExistence type="predicted"/>
<protein>
    <submittedName>
        <fullName evidence="1">Uncharacterized protein</fullName>
    </submittedName>
</protein>
<dbReference type="Gene3D" id="2.40.70.10">
    <property type="entry name" value="Acid Proteases"/>
    <property type="match status" value="1"/>
</dbReference>
<feature type="non-terminal residue" evidence="1">
    <location>
        <position position="187"/>
    </location>
</feature>
<name>A0AAW2JMR7_9LAMI</name>
<dbReference type="CDD" id="cd00303">
    <property type="entry name" value="retropepsin_like"/>
    <property type="match status" value="1"/>
</dbReference>
<dbReference type="InterPro" id="IPR021109">
    <property type="entry name" value="Peptidase_aspartic_dom_sf"/>
</dbReference>
<sequence length="187" mass="21330">MYDLGASINVMPLTIFKSLNVGSLKDTGIVIQLAHRSIVYPEGVLEDVLEQVNELVFPAPFFVIDMRQDNSPNSISILLERPFLKIARTKFDVHNGTLIIEFDGEVVRFNIYESMRYSSDIPASWLDTVILCKFQHMIVRITPKCTRKDLTPTQIEALEEFMAPTLELKELPKHLKYAFLGDNDTLP</sequence>
<comment type="caution">
    <text evidence="1">The sequence shown here is derived from an EMBL/GenBank/DDBJ whole genome shotgun (WGS) entry which is preliminary data.</text>
</comment>
<dbReference type="EMBL" id="JACGWK010000588">
    <property type="protein sequence ID" value="KAL0295835.1"/>
    <property type="molecule type" value="Genomic_DNA"/>
</dbReference>
<accession>A0AAW2JMR7</accession>
<reference evidence="1" key="1">
    <citation type="submission" date="2020-06" db="EMBL/GenBank/DDBJ databases">
        <authorList>
            <person name="Li T."/>
            <person name="Hu X."/>
            <person name="Zhang T."/>
            <person name="Song X."/>
            <person name="Zhang H."/>
            <person name="Dai N."/>
            <person name="Sheng W."/>
            <person name="Hou X."/>
            <person name="Wei L."/>
        </authorList>
    </citation>
    <scope>NUCLEOTIDE SEQUENCE</scope>
    <source>
        <strain evidence="1">G01</strain>
        <tissue evidence="1">Leaf</tissue>
    </source>
</reference>
<evidence type="ECO:0000313" key="1">
    <source>
        <dbReference type="EMBL" id="KAL0295835.1"/>
    </source>
</evidence>